<keyword evidence="3" id="KW-1185">Reference proteome</keyword>
<dbReference type="EMBL" id="FNJW01000008">
    <property type="protein sequence ID" value="SDQ15136.1"/>
    <property type="molecule type" value="Genomic_DNA"/>
</dbReference>
<organism evidence="2 3">
    <name type="scientific">Carnobacterium viridans</name>
    <dbReference type="NCBI Taxonomy" id="174587"/>
    <lineage>
        <taxon>Bacteria</taxon>
        <taxon>Bacillati</taxon>
        <taxon>Bacillota</taxon>
        <taxon>Bacilli</taxon>
        <taxon>Lactobacillales</taxon>
        <taxon>Carnobacteriaceae</taxon>
        <taxon>Carnobacterium</taxon>
    </lineage>
</organism>
<protein>
    <submittedName>
        <fullName evidence="2">Uncharacterized protein</fullName>
    </submittedName>
</protein>
<keyword evidence="1" id="KW-0812">Transmembrane</keyword>
<dbReference type="Proteomes" id="UP000199481">
    <property type="component" value="Unassembled WGS sequence"/>
</dbReference>
<name>A0A1H0YJN2_9LACT</name>
<reference evidence="3" key="1">
    <citation type="submission" date="2016-10" db="EMBL/GenBank/DDBJ databases">
        <authorList>
            <person name="Varghese N."/>
            <person name="Submissions S."/>
        </authorList>
    </citation>
    <scope>NUCLEOTIDE SEQUENCE [LARGE SCALE GENOMIC DNA]</scope>
    <source>
        <strain evidence="3">MPL-11</strain>
    </source>
</reference>
<feature type="transmembrane region" description="Helical" evidence="1">
    <location>
        <begin position="26"/>
        <end position="47"/>
    </location>
</feature>
<dbReference type="AlphaFoldDB" id="A0A1H0YJN2"/>
<accession>A0A1H0YJN2</accession>
<sequence length="233" mass="26528">MYGFFHLHKIFYTLTEYTHIHKKNAIYLHLSLVLLCGLILILLRGLLHPVYIKSVSTYQTSFSSEQVVKKEVLEIVSDSASTEKELVEEAVNLKQEKRQEVAILTYYDSVQEPDLKKELNYKAETTDEGVKITNFYHNANTVSDTALSKQWDVSQNNFDLVTGVLTIQLTIEEGLGVDTILTQSKGLIDLLMTYNAEKEIQAIELEIKSGKEQYSFKSVTADTLTNTKMVYTN</sequence>
<evidence type="ECO:0000256" key="1">
    <source>
        <dbReference type="SAM" id="Phobius"/>
    </source>
</evidence>
<proteinExistence type="predicted"/>
<evidence type="ECO:0000313" key="2">
    <source>
        <dbReference type="EMBL" id="SDQ15136.1"/>
    </source>
</evidence>
<keyword evidence="1" id="KW-1133">Transmembrane helix</keyword>
<evidence type="ECO:0000313" key="3">
    <source>
        <dbReference type="Proteomes" id="UP000199481"/>
    </source>
</evidence>
<gene>
    <name evidence="2" type="ORF">SAMN04487752_0980</name>
</gene>
<keyword evidence="1" id="KW-0472">Membrane</keyword>